<evidence type="ECO:0000313" key="1">
    <source>
        <dbReference type="EMBL" id="KHJ76967.1"/>
    </source>
</evidence>
<protein>
    <submittedName>
        <fullName evidence="1">Uncharacterized protein</fullName>
    </submittedName>
</protein>
<organism evidence="1 2">
    <name type="scientific">Oesophagostomum dentatum</name>
    <name type="common">Nodular worm</name>
    <dbReference type="NCBI Taxonomy" id="61180"/>
    <lineage>
        <taxon>Eukaryota</taxon>
        <taxon>Metazoa</taxon>
        <taxon>Ecdysozoa</taxon>
        <taxon>Nematoda</taxon>
        <taxon>Chromadorea</taxon>
        <taxon>Rhabditida</taxon>
        <taxon>Rhabditina</taxon>
        <taxon>Rhabditomorpha</taxon>
        <taxon>Strongyloidea</taxon>
        <taxon>Strongylidae</taxon>
        <taxon>Oesophagostomum</taxon>
    </lineage>
</organism>
<keyword evidence="2" id="KW-1185">Reference proteome</keyword>
<dbReference type="EMBL" id="KN611231">
    <property type="protein sequence ID" value="KHJ76967.1"/>
    <property type="molecule type" value="Genomic_DNA"/>
</dbReference>
<dbReference type="Proteomes" id="UP000053660">
    <property type="component" value="Unassembled WGS sequence"/>
</dbReference>
<feature type="non-terminal residue" evidence="1">
    <location>
        <position position="1"/>
    </location>
</feature>
<reference evidence="1 2" key="1">
    <citation type="submission" date="2014-03" db="EMBL/GenBank/DDBJ databases">
        <title>Draft genome of the hookworm Oesophagostomum dentatum.</title>
        <authorList>
            <person name="Mitreva M."/>
        </authorList>
    </citation>
    <scope>NUCLEOTIDE SEQUENCE [LARGE SCALE GENOMIC DNA]</scope>
    <source>
        <strain evidence="1 2">OD-Hann</strain>
    </source>
</reference>
<sequence length="45" mass="4884">LIIFPGIKIHEVIKLSSDPNNIKPDIKRANIKVLDSTSTGCPSLP</sequence>
<accession>A0A0B1S0F1</accession>
<gene>
    <name evidence="1" type="ORF">OESDEN_23413</name>
</gene>
<evidence type="ECO:0000313" key="2">
    <source>
        <dbReference type="Proteomes" id="UP000053660"/>
    </source>
</evidence>
<proteinExistence type="predicted"/>
<dbReference type="OrthoDB" id="10458930at2759"/>
<name>A0A0B1S0F1_OESDE</name>
<dbReference type="AlphaFoldDB" id="A0A0B1S0F1"/>